<dbReference type="InterPro" id="IPR047141">
    <property type="entry name" value="Stealth"/>
</dbReference>
<evidence type="ECO:0000256" key="3">
    <source>
        <dbReference type="SAM" id="Phobius"/>
    </source>
</evidence>
<evidence type="ECO:0000256" key="1">
    <source>
        <dbReference type="ARBA" id="ARBA00022679"/>
    </source>
</evidence>
<gene>
    <name evidence="4" type="ORF">UTRI_02901</name>
</gene>
<dbReference type="GO" id="GO:0005794">
    <property type="term" value="C:Golgi apparatus"/>
    <property type="evidence" value="ECO:0007669"/>
    <property type="project" value="TreeGrafter"/>
</dbReference>
<proteinExistence type="predicted"/>
<sequence>MQSYFKDEVRISLLSSDEHLQSASSDQPGPSYLAGRNNQSSPSLSSRSSLSSTTVFDYKDDQYIHDYAFSSDRQRPHTASESSETLVGTFIANHFPTLHQKFPSVFNISSGYKSLATDELRQASRRAASRKKNICLLLLAALFLGVGGRQIHKAILRSSSSSAADAFRASLHDEDSSKDASIKVPTLPRPLHPVLPEDVLPFELHHNDTITPATPVPSPSASNRRQLDSIPAQRPLFDKQECVEAWIAHGTVCDALEGIYRKRPDLTNIDLLYTWVNGSDWRHSSAKWMHAYRPTGHWQDYVEEDLFPSSSSSSTNTREQKSAPEHRRELAKREQDAKLTSRSGAAIQSRFRDHEELRFSMRSVAKHLHGLSTIHIVAPDFSAPYHLQPGAQSGKVSTALKLWNRIALPLRRGSSQPPFMLDVDRLNEGFLGLPSQLRRVQGLGTDRFTTSEGQIREGQVPQWLSVTNSTHVLAGQEAATAGATWTTSFSESLSRLFSSSSSGLSGGEPPKVRLHHDWNAFTDNWLVTEPLTADQRKHRDDYRRAALPTFNSMAVESMLGDQPGLSDNFIYSNDDFFLMDDTSTGDVISPLFGPVLRLDYNLVVEGKRSPENQPGEWSALWHTNWLLDQRFGKRRRPYIQHVHKSFSKSLLLETRMGWAAEHARLALNRFRNNGDNLVSHFLTYYNIVERHREALLWSFFMLRLDADGDGLVSSEQELQSALSQMGLTKVKIATAIPNRTEANVTQSLRNLSRDLTVAVRLPRRKTLAQDSANAALIKTGWPVPLKSKYAFTSQDGYPLGDISSQVIYRRSAPNMSPRTSRFAPATSYVASARGEGGYFGWPDFVDDPSLYPSNEWHNRRFDRVACELNLDRCLLQPFSEKLQSGKLGWEEVFKRFAHADVACGDCLIHHLVGQSGERGLSAFLPPFDKKFEGETEEKARYTNPVPHLPLNSVWNASVLEINPEHEPESSCFSVSCILANSGFGNGTPLREFGSKLIQRYAYTLADSPMQFKQLETLHGSQRVMKQLQQSTLRLSALQLFEQEPQASEETKAEPGAWLSSQRKVDTERPAFVCINDDITDMWVEIVGKEFTQWLRSMWPQKQAWEY</sequence>
<keyword evidence="3" id="KW-0812">Transmembrane</keyword>
<feature type="compositionally biased region" description="Low complexity" evidence="2">
    <location>
        <begin position="40"/>
        <end position="49"/>
    </location>
</feature>
<dbReference type="EMBL" id="OOIN01000043">
    <property type="protein sequence ID" value="SPO32344.1"/>
    <property type="molecule type" value="Genomic_DNA"/>
</dbReference>
<dbReference type="Proteomes" id="UP000324022">
    <property type="component" value="Unassembled WGS sequence"/>
</dbReference>
<reference evidence="4 5" key="1">
    <citation type="submission" date="2018-03" db="EMBL/GenBank/DDBJ databases">
        <authorList>
            <person name="Guldener U."/>
        </authorList>
    </citation>
    <scope>NUCLEOTIDE SEQUENCE [LARGE SCALE GENOMIC DNA]</scope>
    <source>
        <strain evidence="4 5">NBRC100155</strain>
    </source>
</reference>
<dbReference type="OrthoDB" id="263283at2759"/>
<dbReference type="GO" id="GO:0046835">
    <property type="term" value="P:carbohydrate phosphorylation"/>
    <property type="evidence" value="ECO:0007669"/>
    <property type="project" value="TreeGrafter"/>
</dbReference>
<protein>
    <submittedName>
        <fullName evidence="4">Uncharacterized protein</fullName>
    </submittedName>
</protein>
<dbReference type="PANTHER" id="PTHR24045:SF0">
    <property type="entry name" value="N-ACETYLGLUCOSAMINE-1-PHOSPHOTRANSFERASE SUBUNITS ALPHA_BETA"/>
    <property type="match status" value="1"/>
</dbReference>
<evidence type="ECO:0000313" key="5">
    <source>
        <dbReference type="Proteomes" id="UP000324022"/>
    </source>
</evidence>
<keyword evidence="3" id="KW-0472">Membrane</keyword>
<evidence type="ECO:0000313" key="4">
    <source>
        <dbReference type="EMBL" id="SPO32344.1"/>
    </source>
</evidence>
<keyword evidence="5" id="KW-1185">Reference proteome</keyword>
<name>A0A5C3ENX1_9BASI</name>
<feature type="transmembrane region" description="Helical" evidence="3">
    <location>
        <begin position="134"/>
        <end position="152"/>
    </location>
</feature>
<dbReference type="PANTHER" id="PTHR24045">
    <property type="match status" value="1"/>
</dbReference>
<feature type="region of interest" description="Disordered" evidence="2">
    <location>
        <begin position="16"/>
        <end position="49"/>
    </location>
</feature>
<accession>A0A5C3ENX1</accession>
<organism evidence="4 5">
    <name type="scientific">Ustilago trichophora</name>
    <dbReference type="NCBI Taxonomy" id="86804"/>
    <lineage>
        <taxon>Eukaryota</taxon>
        <taxon>Fungi</taxon>
        <taxon>Dikarya</taxon>
        <taxon>Basidiomycota</taxon>
        <taxon>Ustilaginomycotina</taxon>
        <taxon>Ustilaginomycetes</taxon>
        <taxon>Ustilaginales</taxon>
        <taxon>Ustilaginaceae</taxon>
        <taxon>Ustilago</taxon>
    </lineage>
</organism>
<feature type="compositionally biased region" description="Basic and acidic residues" evidence="2">
    <location>
        <begin position="318"/>
        <end position="339"/>
    </location>
</feature>
<evidence type="ECO:0000256" key="2">
    <source>
        <dbReference type="SAM" id="MobiDB-lite"/>
    </source>
</evidence>
<keyword evidence="1" id="KW-0808">Transferase</keyword>
<feature type="region of interest" description="Disordered" evidence="2">
    <location>
        <begin position="308"/>
        <end position="345"/>
    </location>
</feature>
<dbReference type="AlphaFoldDB" id="A0A5C3ENX1"/>
<keyword evidence="3" id="KW-1133">Transmembrane helix</keyword>
<dbReference type="GO" id="GO:0003976">
    <property type="term" value="F:UDP-N-acetylglucosamine-lysosomal-enzyme N-acetylglucosaminephosphotransferase activity"/>
    <property type="evidence" value="ECO:0007669"/>
    <property type="project" value="TreeGrafter"/>
</dbReference>